<sequence>MLQAAMLKVIQEAGEGVLVLIEGVEADEFQRSRLTRQEVRRLLSLMADTLMALPCATRQALPEIDWNSWQAIQHGLASPTLDADELSWDAARGLVPPTLTWLRVYRRDDPALFDFRP</sequence>
<organism evidence="1 2">
    <name type="scientific">Roseateles depolymerans</name>
    <dbReference type="NCBI Taxonomy" id="76731"/>
    <lineage>
        <taxon>Bacteria</taxon>
        <taxon>Pseudomonadati</taxon>
        <taxon>Pseudomonadota</taxon>
        <taxon>Betaproteobacteria</taxon>
        <taxon>Burkholderiales</taxon>
        <taxon>Sphaerotilaceae</taxon>
        <taxon>Roseateles</taxon>
    </lineage>
</organism>
<dbReference type="Proteomes" id="UP000249633">
    <property type="component" value="Unassembled WGS sequence"/>
</dbReference>
<gene>
    <name evidence="1" type="ORF">DI603_01115</name>
</gene>
<dbReference type="AlphaFoldDB" id="A0A2W5E672"/>
<dbReference type="EMBL" id="QFOD01000001">
    <property type="protein sequence ID" value="PZP36590.1"/>
    <property type="molecule type" value="Genomic_DNA"/>
</dbReference>
<evidence type="ECO:0000313" key="1">
    <source>
        <dbReference type="EMBL" id="PZP36590.1"/>
    </source>
</evidence>
<evidence type="ECO:0000313" key="2">
    <source>
        <dbReference type="Proteomes" id="UP000249633"/>
    </source>
</evidence>
<comment type="caution">
    <text evidence="1">The sequence shown here is derived from an EMBL/GenBank/DDBJ whole genome shotgun (WGS) entry which is preliminary data.</text>
</comment>
<protein>
    <submittedName>
        <fullName evidence="1">Uncharacterized protein</fullName>
    </submittedName>
</protein>
<reference evidence="1 2" key="1">
    <citation type="submission" date="2017-08" db="EMBL/GenBank/DDBJ databases">
        <title>Infants hospitalized years apart are colonized by the same room-sourced microbial strains.</title>
        <authorList>
            <person name="Brooks B."/>
            <person name="Olm M.R."/>
            <person name="Firek B.A."/>
            <person name="Baker R."/>
            <person name="Thomas B.C."/>
            <person name="Morowitz M.J."/>
            <person name="Banfield J.F."/>
        </authorList>
    </citation>
    <scope>NUCLEOTIDE SEQUENCE [LARGE SCALE GENOMIC DNA]</scope>
    <source>
        <strain evidence="1">S2_012_000_R2_81</strain>
    </source>
</reference>
<name>A0A2W5E672_9BURK</name>
<accession>A0A2W5E672</accession>
<proteinExistence type="predicted"/>